<evidence type="ECO:0000313" key="2">
    <source>
        <dbReference type="EMBL" id="OSX71404.1"/>
    </source>
</evidence>
<dbReference type="SUPFAM" id="SSF52317">
    <property type="entry name" value="Class I glutamine amidotransferase-like"/>
    <property type="match status" value="1"/>
</dbReference>
<feature type="region of interest" description="Disordered" evidence="1">
    <location>
        <begin position="587"/>
        <end position="620"/>
    </location>
</feature>
<dbReference type="PANTHER" id="PTHR43235:SF1">
    <property type="entry name" value="GLUTAMINE AMIDOTRANSFERASE PB2B2.05-RELATED"/>
    <property type="match status" value="1"/>
</dbReference>
<feature type="compositionally biased region" description="Gly residues" evidence="1">
    <location>
        <begin position="10"/>
        <end position="28"/>
    </location>
</feature>
<sequence>MRATDLDDGGVSGGGGGGGGGSGGGSIGVGTPNSSAGVASLVDDIASVVASSTRTGSCPSVSSSWGALPQALPRILIVSRRHMRKDKFVDFVGEYHLTLILRYGACPVIVPRCVGADTTGEEVSRLIDAYEPIHGVLLCEGEDIDLKAWPGALGPDGGGMTDEQTATVAASHPSDASVDQAKDLIEFELVRRCVARGIPYLGICRGSQVLNVYRGGTLYSDIDTQVGGGVTHIDYNNYDSHRHPVSVTPTTPLADWFDGATALDVNSYHHQGVRTLAQGFTPMAHSPDGLVEAFYEPAAYDPDAGRYCIGLQFHPERMQDRTTGVYDYPGCVGAYEAFGRAVRAYARRATPERVEAPLEQVPAPVSLGAPSPPMPACSDGCDGGLASPRTNLSAAASPVHCAARTCPPAPIQLPAATLVSLGPSPGIGRARSASASPSSRRGTDSDIPPRAITAGRLGPRVSRAHSDAVSSFAVASQMYRTRRASESLHAASLSRGASLLASTSSAPRSLYATVHGGCAVRDALGLCNGGAAESPSVVEPMAQLEAAVVAAAAALARMGHAELSEASETLRGLVGVAARLQERGEALEKGGGCPRGVGTGLQEEEDETCPRGAPTKGVKA</sequence>
<feature type="compositionally biased region" description="Low complexity" evidence="1">
    <location>
        <begin position="424"/>
        <end position="440"/>
    </location>
</feature>
<feature type="region of interest" description="Disordered" evidence="1">
    <location>
        <begin position="1"/>
        <end position="29"/>
    </location>
</feature>
<evidence type="ECO:0000256" key="1">
    <source>
        <dbReference type="SAM" id="MobiDB-lite"/>
    </source>
</evidence>
<organism evidence="2 3">
    <name type="scientific">Porphyra umbilicalis</name>
    <name type="common">Purple laver</name>
    <name type="synonym">Red alga</name>
    <dbReference type="NCBI Taxonomy" id="2786"/>
    <lineage>
        <taxon>Eukaryota</taxon>
        <taxon>Rhodophyta</taxon>
        <taxon>Bangiophyceae</taxon>
        <taxon>Bangiales</taxon>
        <taxon>Bangiaceae</taxon>
        <taxon>Porphyra</taxon>
    </lineage>
</organism>
<feature type="compositionally biased region" description="Gly residues" evidence="1">
    <location>
        <begin position="589"/>
        <end position="599"/>
    </location>
</feature>
<dbReference type="CDD" id="cd01745">
    <property type="entry name" value="GATase1_2"/>
    <property type="match status" value="1"/>
</dbReference>
<dbReference type="GO" id="GO:0005829">
    <property type="term" value="C:cytosol"/>
    <property type="evidence" value="ECO:0007669"/>
    <property type="project" value="TreeGrafter"/>
</dbReference>
<dbReference type="InterPro" id="IPR011697">
    <property type="entry name" value="Peptidase_C26"/>
</dbReference>
<protein>
    <submittedName>
        <fullName evidence="2">Uncharacterized protein</fullName>
    </submittedName>
</protein>
<dbReference type="OrthoDB" id="1724632at2759"/>
<feature type="region of interest" description="Disordered" evidence="1">
    <location>
        <begin position="422"/>
        <end position="462"/>
    </location>
</feature>
<dbReference type="AlphaFoldDB" id="A0A1X6NS15"/>
<accession>A0A1X6NS15</accession>
<dbReference type="Gene3D" id="3.40.50.880">
    <property type="match status" value="1"/>
</dbReference>
<keyword evidence="3" id="KW-1185">Reference proteome</keyword>
<dbReference type="Pfam" id="PF07722">
    <property type="entry name" value="Peptidase_C26"/>
    <property type="match status" value="1"/>
</dbReference>
<dbReference type="GO" id="GO:0016811">
    <property type="term" value="F:hydrolase activity, acting on carbon-nitrogen (but not peptide) bonds, in linear amides"/>
    <property type="evidence" value="ECO:0007669"/>
    <property type="project" value="InterPro"/>
</dbReference>
<reference evidence="2 3" key="1">
    <citation type="submission" date="2017-03" db="EMBL/GenBank/DDBJ databases">
        <title>WGS assembly of Porphyra umbilicalis.</title>
        <authorList>
            <person name="Brawley S.H."/>
            <person name="Blouin N.A."/>
            <person name="Ficko-Blean E."/>
            <person name="Wheeler G.L."/>
            <person name="Lohr M."/>
            <person name="Goodson H.V."/>
            <person name="Jenkins J.W."/>
            <person name="Blaby-Haas C.E."/>
            <person name="Helliwell K.E."/>
            <person name="Chan C."/>
            <person name="Marriage T."/>
            <person name="Bhattacharya D."/>
            <person name="Klein A.S."/>
            <person name="Badis Y."/>
            <person name="Brodie J."/>
            <person name="Cao Y."/>
            <person name="Collen J."/>
            <person name="Dittami S.M."/>
            <person name="Gachon C.M."/>
            <person name="Green B.R."/>
            <person name="Karpowicz S."/>
            <person name="Kim J.W."/>
            <person name="Kudahl U."/>
            <person name="Lin S."/>
            <person name="Michel G."/>
            <person name="Mittag M."/>
            <person name="Olson B.J."/>
            <person name="Pangilinan J."/>
            <person name="Peng Y."/>
            <person name="Qiu H."/>
            <person name="Shu S."/>
            <person name="Singer J.T."/>
            <person name="Smith A.G."/>
            <person name="Sprecher B.N."/>
            <person name="Wagner V."/>
            <person name="Wang W."/>
            <person name="Wang Z.-Y."/>
            <person name="Yan J."/>
            <person name="Yarish C."/>
            <person name="Zoeuner-Riek S."/>
            <person name="Zhuang Y."/>
            <person name="Zou Y."/>
            <person name="Lindquist E.A."/>
            <person name="Grimwood J."/>
            <person name="Barry K."/>
            <person name="Rokhsar D.S."/>
            <person name="Schmutz J."/>
            <person name="Stiller J.W."/>
            <person name="Grossman A.R."/>
            <person name="Prochnik S.E."/>
        </authorList>
    </citation>
    <scope>NUCLEOTIDE SEQUENCE [LARGE SCALE GENOMIC DNA]</scope>
    <source>
        <strain evidence="2">4086291</strain>
    </source>
</reference>
<dbReference type="InterPro" id="IPR044668">
    <property type="entry name" value="PuuD-like"/>
</dbReference>
<name>A0A1X6NS15_PORUM</name>
<dbReference type="InterPro" id="IPR029062">
    <property type="entry name" value="Class_I_gatase-like"/>
</dbReference>
<proteinExistence type="predicted"/>
<gene>
    <name evidence="2" type="ORF">BU14_0537s0011</name>
</gene>
<evidence type="ECO:0000313" key="3">
    <source>
        <dbReference type="Proteomes" id="UP000218209"/>
    </source>
</evidence>
<dbReference type="PROSITE" id="PS51273">
    <property type="entry name" value="GATASE_TYPE_1"/>
    <property type="match status" value="1"/>
</dbReference>
<dbReference type="Proteomes" id="UP000218209">
    <property type="component" value="Unassembled WGS sequence"/>
</dbReference>
<dbReference type="EMBL" id="KV919137">
    <property type="protein sequence ID" value="OSX71404.1"/>
    <property type="molecule type" value="Genomic_DNA"/>
</dbReference>
<dbReference type="PANTHER" id="PTHR43235">
    <property type="entry name" value="GLUTAMINE AMIDOTRANSFERASE PB2B2.05-RELATED"/>
    <property type="match status" value="1"/>
</dbReference>